<organism evidence="1 2">
    <name type="scientific">Xenorhabdus nematophila (strain ATCC 19061 / DSM 3370 / CCUG 14189 / LMG 1036 / NCIMB 9965 / AN6)</name>
    <dbReference type="NCBI Taxonomy" id="406817"/>
    <lineage>
        <taxon>Bacteria</taxon>
        <taxon>Pseudomonadati</taxon>
        <taxon>Pseudomonadota</taxon>
        <taxon>Gammaproteobacteria</taxon>
        <taxon>Enterobacterales</taxon>
        <taxon>Morganellaceae</taxon>
        <taxon>Xenorhabdus</taxon>
    </lineage>
</organism>
<evidence type="ECO:0000313" key="1">
    <source>
        <dbReference type="EMBL" id="CBJ91160.1"/>
    </source>
</evidence>
<proteinExistence type="predicted"/>
<dbReference type="AlphaFoldDB" id="D3VKQ2"/>
<reference evidence="1 2" key="1">
    <citation type="journal article" date="2011" name="PLoS ONE">
        <title>The entomopathogenic bacterial endosymbionts xenorhabdus and photorhabdus: convergent lifestyles from divergent genomes.</title>
        <authorList>
            <person name="Chaston J.M."/>
            <person name="Suen G."/>
            <person name="Tucker S.L."/>
            <person name="Andersen A.W."/>
            <person name="Bhasin A."/>
            <person name="Bode E."/>
            <person name="Bode H.B."/>
            <person name="Brachmann A.O."/>
            <person name="Cowles C.E."/>
            <person name="Cowles K.N."/>
            <person name="Darby C."/>
            <person name="de Leon L."/>
            <person name="Drace K."/>
            <person name="Du Z."/>
            <person name="Givaudan A."/>
            <person name="Herbert Tran E.E."/>
            <person name="Jewell K.A."/>
            <person name="Knack J.J."/>
            <person name="Krasomil-Osterfeld K.C."/>
            <person name="Kukor R."/>
            <person name="Lanois A."/>
            <person name="Latreille P."/>
            <person name="Leimgruber N.K."/>
            <person name="Lipke C.M."/>
            <person name="Liu R."/>
            <person name="Lu X."/>
            <person name="Martens E.C."/>
            <person name="Marri P.R."/>
            <person name="Medigue C."/>
            <person name="Menard M.L."/>
            <person name="Miller N.M."/>
            <person name="Morales-Soto N."/>
            <person name="Norton S."/>
            <person name="Ogier J.C."/>
            <person name="Orchard S.S."/>
            <person name="Park D."/>
            <person name="Park Y."/>
            <person name="Qurollo B.A."/>
            <person name="Sugar D.R."/>
            <person name="Richards G.R."/>
            <person name="Rouy Z."/>
            <person name="Slominski B."/>
            <person name="Slominski K."/>
            <person name="Snyder H."/>
            <person name="Tjaden B.C."/>
            <person name="van der Hoeven R."/>
            <person name="Welch R.D."/>
            <person name="Wheeler C."/>
            <person name="Xiang B."/>
            <person name="Barbazuk B."/>
            <person name="Gaudriault S."/>
            <person name="Goodner B."/>
            <person name="Slater S.C."/>
            <person name="Forst S."/>
            <person name="Goldman B.S."/>
            <person name="Goodrich-Blair H."/>
        </authorList>
    </citation>
    <scope>NUCLEOTIDE SEQUENCE [LARGE SCALE GENOMIC DNA]</scope>
    <source>
        <strain evidence="2">ATCC 19061 / DSM 3370 / CCUG 14189 / LMG 1036 / NCIMB 9965 / AN6</strain>
    </source>
</reference>
<dbReference type="STRING" id="406817.XNC1_3106"/>
<evidence type="ECO:0000313" key="2">
    <source>
        <dbReference type="Proteomes" id="UP000008075"/>
    </source>
</evidence>
<keyword evidence="2" id="KW-1185">Reference proteome</keyword>
<accession>D3VKQ2</accession>
<dbReference type="HOGENOM" id="CLU_2605252_0_0_6"/>
<gene>
    <name evidence="1" type="ordered locus">XNC1_3106</name>
</gene>
<name>D3VKQ2_XENNA</name>
<dbReference type="EMBL" id="FN667742">
    <property type="protein sequence ID" value="CBJ91160.1"/>
    <property type="molecule type" value="Genomic_DNA"/>
</dbReference>
<dbReference type="KEGG" id="xne:XNC1_3106"/>
<protein>
    <submittedName>
        <fullName evidence="1">Uncharacterized protein</fullName>
    </submittedName>
</protein>
<sequence>MNIYFIEFSKKQSYITELEGSNHFVTFGEFQRVLVPPTSVTNRGNIMAKVKSVHVNAYYRSRNGKRERVTSHWRSPPRR</sequence>
<dbReference type="Proteomes" id="UP000008075">
    <property type="component" value="Chromosome"/>
</dbReference>